<dbReference type="KEGG" id="sof:NCTC11214_01755"/>
<evidence type="ECO:0000313" key="1">
    <source>
        <dbReference type="EMBL" id="VDZ55466.1"/>
    </source>
</evidence>
<sequence>MIFDTRPASADRLGACEPPFTVYVLHDPRQEIAIGMTDHSANGARDPPLHHRLDPFYPQPPADGDLFARQAAITVRSRTLPHRRALANRLYLVIHGRSFIYMPGSRGDPCDLTPSPYNLRPTCDTWFLIWCVISQTGFCGDHGPIAGLTRHWQATR</sequence>
<proteinExistence type="predicted"/>
<reference evidence="1 2" key="1">
    <citation type="submission" date="2018-12" db="EMBL/GenBank/DDBJ databases">
        <authorList>
            <consortium name="Pathogen Informatics"/>
        </authorList>
    </citation>
    <scope>NUCLEOTIDE SEQUENCE [LARGE SCALE GENOMIC DNA]</scope>
    <source>
        <strain evidence="1 2">NCTC11214</strain>
    </source>
</reference>
<accession>A0A447KPL3</accession>
<dbReference type="AlphaFoldDB" id="A0A447KPL3"/>
<dbReference type="Proteomes" id="UP000281391">
    <property type="component" value="Chromosome"/>
</dbReference>
<gene>
    <name evidence="1" type="ORF">NCTC11214_01755</name>
</gene>
<dbReference type="EMBL" id="LR134117">
    <property type="protein sequence ID" value="VDZ55466.1"/>
    <property type="molecule type" value="Genomic_DNA"/>
</dbReference>
<evidence type="ECO:0000313" key="2">
    <source>
        <dbReference type="Proteomes" id="UP000281391"/>
    </source>
</evidence>
<name>A0A447KPL3_SEROD</name>
<organism evidence="1 2">
    <name type="scientific">Serratia odorifera</name>
    <dbReference type="NCBI Taxonomy" id="618"/>
    <lineage>
        <taxon>Bacteria</taxon>
        <taxon>Pseudomonadati</taxon>
        <taxon>Pseudomonadota</taxon>
        <taxon>Gammaproteobacteria</taxon>
        <taxon>Enterobacterales</taxon>
        <taxon>Yersiniaceae</taxon>
        <taxon>Serratia</taxon>
    </lineage>
</organism>
<protein>
    <submittedName>
        <fullName evidence="1">Uncharacterized protein</fullName>
    </submittedName>
</protein>